<dbReference type="EMBL" id="AWGB01000118">
    <property type="protein sequence ID" value="ESQ78429.1"/>
    <property type="molecule type" value="Genomic_DNA"/>
</dbReference>
<organism evidence="1 2">
    <name type="scientific">Asticcacaulis benevestitus DSM 16100 = ATCC BAA-896</name>
    <dbReference type="NCBI Taxonomy" id="1121022"/>
    <lineage>
        <taxon>Bacteria</taxon>
        <taxon>Pseudomonadati</taxon>
        <taxon>Pseudomonadota</taxon>
        <taxon>Alphaproteobacteria</taxon>
        <taxon>Caulobacterales</taxon>
        <taxon>Caulobacteraceae</taxon>
        <taxon>Asticcacaulis</taxon>
    </lineage>
</organism>
<dbReference type="PATRIC" id="fig|1121022.4.peg.4731"/>
<evidence type="ECO:0008006" key="3">
    <source>
        <dbReference type="Google" id="ProtNLM"/>
    </source>
</evidence>
<name>V4NTT9_9CAUL</name>
<keyword evidence="2" id="KW-1185">Reference proteome</keyword>
<evidence type="ECO:0000313" key="1">
    <source>
        <dbReference type="EMBL" id="ESQ78429.1"/>
    </source>
</evidence>
<proteinExistence type="predicted"/>
<dbReference type="RefSeq" id="WP_018084167.1">
    <property type="nucleotide sequence ID" value="NZ_AQWM01000071.1"/>
</dbReference>
<protein>
    <recommendedName>
        <fullName evidence="3">STAS/SEC14 domain-containing protein</fullName>
    </recommendedName>
</protein>
<evidence type="ECO:0000313" key="2">
    <source>
        <dbReference type="Proteomes" id="UP000017837"/>
    </source>
</evidence>
<reference evidence="1 2" key="1">
    <citation type="journal article" date="2014" name="Nature">
        <title>Sequential evolution of bacterial morphology by co-option of a developmental regulator.</title>
        <authorList>
            <person name="Jiang C."/>
            <person name="Brown P.J."/>
            <person name="Ducret A."/>
            <person name="Brun Y.V."/>
        </authorList>
    </citation>
    <scope>NUCLEOTIDE SEQUENCE [LARGE SCALE GENOMIC DNA]</scope>
    <source>
        <strain evidence="1 2">DSM 16100</strain>
    </source>
</reference>
<accession>V4NTT9</accession>
<dbReference type="Proteomes" id="UP000017837">
    <property type="component" value="Unassembled WGS sequence"/>
</dbReference>
<dbReference type="AlphaFoldDB" id="V4NTT9"/>
<dbReference type="OrthoDB" id="7172550at2"/>
<comment type="caution">
    <text evidence="1">The sequence shown here is derived from an EMBL/GenBank/DDBJ whole genome shotgun (WGS) entry which is preliminary data.</text>
</comment>
<gene>
    <name evidence="1" type="ORF">ABENE_23120</name>
</gene>
<sequence length="130" mass="15128">MLKIVIDHERKLLIFKVLGVIESGRLTDLIIEAYKTNRSAWTYRRIFDYRRAEGIYSYDEVERLLAWWHAETASMEICNYVAIITVEILFEIRAKIFDEAYTKGQIMSFDTTAKAISWLDVVAPIDQGTA</sequence>